<protein>
    <submittedName>
        <fullName evidence="3">DUF3265 domain-containing protein</fullName>
    </submittedName>
</protein>
<evidence type="ECO:0000313" key="1">
    <source>
        <dbReference type="EMBL" id="VDN06607.1"/>
    </source>
</evidence>
<evidence type="ECO:0000313" key="3">
    <source>
        <dbReference type="WBParaSite" id="nOo.2.0.1.t13870-RA"/>
    </source>
</evidence>
<proteinExistence type="predicted"/>
<keyword evidence="2" id="KW-1185">Reference proteome</keyword>
<reference evidence="1 2" key="2">
    <citation type="submission" date="2018-08" db="EMBL/GenBank/DDBJ databases">
        <authorList>
            <person name="Laetsch R D."/>
            <person name="Stevens L."/>
            <person name="Kumar S."/>
            <person name="Blaxter L. M."/>
        </authorList>
    </citation>
    <scope>NUCLEOTIDE SEQUENCE [LARGE SCALE GENOMIC DNA]</scope>
</reference>
<reference evidence="3" key="1">
    <citation type="submission" date="2016-06" db="UniProtKB">
        <authorList>
            <consortium name="WormBaseParasite"/>
        </authorList>
    </citation>
    <scope>IDENTIFICATION</scope>
</reference>
<name>A0A182F0A7_ONCOC</name>
<dbReference type="Proteomes" id="UP000271087">
    <property type="component" value="Unassembled WGS sequence"/>
</dbReference>
<dbReference type="AlphaFoldDB" id="A0A182F0A7"/>
<evidence type="ECO:0000313" key="2">
    <source>
        <dbReference type="Proteomes" id="UP000271087"/>
    </source>
</evidence>
<gene>
    <name evidence="1" type="ORF">NOO_LOCUS13870</name>
</gene>
<sequence>MSCRVRFNAIQIGFTSISVPVEQ</sequence>
<dbReference type="WBParaSite" id="nOo.2.0.1.t13870-RA">
    <property type="protein sequence ID" value="nOo.2.0.1.t13870-RA"/>
    <property type="gene ID" value="nOo.2.0.1.g13870"/>
</dbReference>
<dbReference type="EMBL" id="UYRW01020223">
    <property type="protein sequence ID" value="VDN06607.1"/>
    <property type="molecule type" value="Genomic_DNA"/>
</dbReference>
<organism evidence="3">
    <name type="scientific">Onchocerca ochengi</name>
    <name type="common">Filarial nematode worm</name>
    <dbReference type="NCBI Taxonomy" id="42157"/>
    <lineage>
        <taxon>Eukaryota</taxon>
        <taxon>Metazoa</taxon>
        <taxon>Ecdysozoa</taxon>
        <taxon>Nematoda</taxon>
        <taxon>Chromadorea</taxon>
        <taxon>Rhabditida</taxon>
        <taxon>Spirurina</taxon>
        <taxon>Spiruromorpha</taxon>
        <taxon>Filarioidea</taxon>
        <taxon>Onchocercidae</taxon>
        <taxon>Onchocerca</taxon>
    </lineage>
</organism>
<accession>A0A182F0A7</accession>